<protein>
    <recommendedName>
        <fullName evidence="3">Ubiquitin thioesterase OTU</fullName>
        <ecNumber evidence="3">3.4.19.12</ecNumber>
    </recommendedName>
</protein>
<name>A0AAV0PYE9_9ROSI</name>
<dbReference type="InterPro" id="IPR003323">
    <property type="entry name" value="OTU_dom"/>
</dbReference>
<sequence>IIDEFIKQRQETEWFVEGDFDTYVKQRRKPHIWGDEPELFMASHVLKMPISVYMYDADASGLISIAEYGQEYGKDIPIRVLYYGSCHYDALQIPGRKHGKCRL</sequence>
<dbReference type="GO" id="GO:0004843">
    <property type="term" value="F:cysteine-type deubiquitinase activity"/>
    <property type="evidence" value="ECO:0007669"/>
    <property type="project" value="UniProtKB-UniRule"/>
</dbReference>
<keyword evidence="2 3" id="KW-0378">Hydrolase</keyword>
<keyword evidence="3" id="KW-0645">Protease</keyword>
<dbReference type="GO" id="GO:0036503">
    <property type="term" value="P:ERAD pathway"/>
    <property type="evidence" value="ECO:0007669"/>
    <property type="project" value="TreeGrafter"/>
</dbReference>
<evidence type="ECO:0000313" key="6">
    <source>
        <dbReference type="Proteomes" id="UP001154282"/>
    </source>
</evidence>
<comment type="function">
    <text evidence="3">Hydrolase that can remove conjugated ubiquitin from proteins and may therefore play an important regulatory role at the level of protein turnover by preventing degradation.</text>
</comment>
<comment type="subcellular location">
    <subcellularLocation>
        <location evidence="3">Cytoplasm</location>
    </subcellularLocation>
</comment>
<evidence type="ECO:0000256" key="1">
    <source>
        <dbReference type="ARBA" id="ARBA00000707"/>
    </source>
</evidence>
<dbReference type="PANTHER" id="PTHR13312:SF6">
    <property type="entry name" value="UBIQUITIN THIOESTERASE OTU"/>
    <property type="match status" value="1"/>
</dbReference>
<dbReference type="Pfam" id="PF02338">
    <property type="entry name" value="OTU"/>
    <property type="match status" value="1"/>
</dbReference>
<dbReference type="InterPro" id="IPR018247">
    <property type="entry name" value="EF_Hand_1_Ca_BS"/>
</dbReference>
<accession>A0AAV0PYE9</accession>
<feature type="domain" description="OTU" evidence="4">
    <location>
        <begin position="3"/>
        <end position="88"/>
    </location>
</feature>
<keyword evidence="6" id="KW-1185">Reference proteome</keyword>
<keyword evidence="3" id="KW-0963">Cytoplasm</keyword>
<dbReference type="EC" id="3.4.19.12" evidence="3"/>
<gene>
    <name evidence="5" type="ORF">LITE_LOCUS40682</name>
</gene>
<dbReference type="GO" id="GO:0030968">
    <property type="term" value="P:endoplasmic reticulum unfolded protein response"/>
    <property type="evidence" value="ECO:0007669"/>
    <property type="project" value="TreeGrafter"/>
</dbReference>
<dbReference type="SUPFAM" id="SSF54001">
    <property type="entry name" value="Cysteine proteinases"/>
    <property type="match status" value="1"/>
</dbReference>
<evidence type="ECO:0000256" key="2">
    <source>
        <dbReference type="ARBA" id="ARBA00022801"/>
    </source>
</evidence>
<reference evidence="5" key="1">
    <citation type="submission" date="2022-08" db="EMBL/GenBank/DDBJ databases">
        <authorList>
            <person name="Gutierrez-Valencia J."/>
        </authorList>
    </citation>
    <scope>NUCLEOTIDE SEQUENCE</scope>
</reference>
<evidence type="ECO:0000259" key="4">
    <source>
        <dbReference type="Pfam" id="PF02338"/>
    </source>
</evidence>
<comment type="caution">
    <text evidence="5">The sequence shown here is derived from an EMBL/GenBank/DDBJ whole genome shotgun (WGS) entry which is preliminary data.</text>
</comment>
<comment type="catalytic activity">
    <reaction evidence="1 3">
        <text>Thiol-dependent hydrolysis of ester, thioester, amide, peptide and isopeptide bonds formed by the C-terminal Gly of ubiquitin (a 76-residue protein attached to proteins as an intracellular targeting signal).</text>
        <dbReference type="EC" id="3.4.19.12"/>
    </reaction>
</comment>
<dbReference type="GO" id="GO:0005634">
    <property type="term" value="C:nucleus"/>
    <property type="evidence" value="ECO:0007669"/>
    <property type="project" value="TreeGrafter"/>
</dbReference>
<dbReference type="GO" id="GO:0005829">
    <property type="term" value="C:cytosol"/>
    <property type="evidence" value="ECO:0007669"/>
    <property type="project" value="TreeGrafter"/>
</dbReference>
<keyword evidence="3" id="KW-0788">Thiol protease</keyword>
<dbReference type="PANTHER" id="PTHR13312">
    <property type="entry name" value="HIV-INDUCED PROTEIN-7-LIKE PROTEASE"/>
    <property type="match status" value="1"/>
</dbReference>
<dbReference type="InterPro" id="IPR038765">
    <property type="entry name" value="Papain-like_cys_pep_sf"/>
</dbReference>
<dbReference type="GO" id="GO:0016579">
    <property type="term" value="P:protein deubiquitination"/>
    <property type="evidence" value="ECO:0007669"/>
    <property type="project" value="TreeGrafter"/>
</dbReference>
<proteinExistence type="predicted"/>
<feature type="non-terminal residue" evidence="5">
    <location>
        <position position="1"/>
    </location>
</feature>
<dbReference type="AlphaFoldDB" id="A0AAV0PYE9"/>
<dbReference type="EMBL" id="CAMGYJ010000009">
    <property type="protein sequence ID" value="CAI0476227.1"/>
    <property type="molecule type" value="Genomic_DNA"/>
</dbReference>
<dbReference type="Gene3D" id="3.90.70.80">
    <property type="match status" value="1"/>
</dbReference>
<keyword evidence="3" id="KW-0833">Ubl conjugation pathway</keyword>
<dbReference type="PROSITE" id="PS00018">
    <property type="entry name" value="EF_HAND_1"/>
    <property type="match status" value="1"/>
</dbReference>
<organism evidence="5 6">
    <name type="scientific">Linum tenue</name>
    <dbReference type="NCBI Taxonomy" id="586396"/>
    <lineage>
        <taxon>Eukaryota</taxon>
        <taxon>Viridiplantae</taxon>
        <taxon>Streptophyta</taxon>
        <taxon>Embryophyta</taxon>
        <taxon>Tracheophyta</taxon>
        <taxon>Spermatophyta</taxon>
        <taxon>Magnoliopsida</taxon>
        <taxon>eudicotyledons</taxon>
        <taxon>Gunneridae</taxon>
        <taxon>Pentapetalae</taxon>
        <taxon>rosids</taxon>
        <taxon>fabids</taxon>
        <taxon>Malpighiales</taxon>
        <taxon>Linaceae</taxon>
        <taxon>Linum</taxon>
    </lineage>
</organism>
<evidence type="ECO:0000313" key="5">
    <source>
        <dbReference type="EMBL" id="CAI0476227.1"/>
    </source>
</evidence>
<dbReference type="Proteomes" id="UP001154282">
    <property type="component" value="Unassembled WGS sequence"/>
</dbReference>
<evidence type="ECO:0000256" key="3">
    <source>
        <dbReference type="RuleBase" id="RU367104"/>
    </source>
</evidence>